<accession>A0A1F5R4E8</accession>
<comment type="caution">
    <text evidence="7">The sequence shown here is derived from an EMBL/GenBank/DDBJ whole genome shotgun (WGS) entry which is preliminary data.</text>
</comment>
<dbReference type="GO" id="GO:0003755">
    <property type="term" value="F:peptidyl-prolyl cis-trans isomerase activity"/>
    <property type="evidence" value="ECO:0007669"/>
    <property type="project" value="UniProtKB-UniRule"/>
</dbReference>
<name>A0A1F5R4E8_9BACT</name>
<proteinExistence type="inferred from homology"/>
<keyword evidence="3 5" id="KW-0697">Rotamase</keyword>
<evidence type="ECO:0000256" key="1">
    <source>
        <dbReference type="ARBA" id="ARBA00002388"/>
    </source>
</evidence>
<sequence>MQKEMPQKGDLIAVIKTNQGEMHFRLFDKLITEGVKNFTELARAGRYKDVPFHRIIKDFMVQGGDFTNKNGTGGHSHKGPGTTIGDQYHPDLSHIRGALSYAKTSLPNSIGSQFFIVHPAKGVPFLDHPTDGGPAEGYTVFGQMYQGFEVLDAIAGAKTKANDKPVEPMTITDIEIGNF</sequence>
<dbReference type="InterPro" id="IPR024936">
    <property type="entry name" value="Cyclophilin-type_PPIase"/>
</dbReference>
<dbReference type="Proteomes" id="UP000177230">
    <property type="component" value="Unassembled WGS sequence"/>
</dbReference>
<dbReference type="PROSITE" id="PS00170">
    <property type="entry name" value="CSA_PPIASE_1"/>
    <property type="match status" value="1"/>
</dbReference>
<dbReference type="CDD" id="cd00317">
    <property type="entry name" value="cyclophilin"/>
    <property type="match status" value="1"/>
</dbReference>
<dbReference type="EC" id="5.2.1.8" evidence="5"/>
<evidence type="ECO:0000313" key="8">
    <source>
        <dbReference type="Proteomes" id="UP000177230"/>
    </source>
</evidence>
<dbReference type="PRINTS" id="PR00153">
    <property type="entry name" value="CSAPPISMRASE"/>
</dbReference>
<gene>
    <name evidence="7" type="ORF">A2024_08575</name>
</gene>
<evidence type="ECO:0000256" key="2">
    <source>
        <dbReference type="ARBA" id="ARBA00007365"/>
    </source>
</evidence>
<dbReference type="EMBL" id="MFFM01000042">
    <property type="protein sequence ID" value="OGF09330.1"/>
    <property type="molecule type" value="Genomic_DNA"/>
</dbReference>
<dbReference type="Gene3D" id="2.40.100.10">
    <property type="entry name" value="Cyclophilin-like"/>
    <property type="match status" value="1"/>
</dbReference>
<evidence type="ECO:0000313" key="7">
    <source>
        <dbReference type="EMBL" id="OGF09330.1"/>
    </source>
</evidence>
<dbReference type="PANTHER" id="PTHR45625">
    <property type="entry name" value="PEPTIDYL-PROLYL CIS-TRANS ISOMERASE-RELATED"/>
    <property type="match status" value="1"/>
</dbReference>
<dbReference type="GO" id="GO:0006457">
    <property type="term" value="P:protein folding"/>
    <property type="evidence" value="ECO:0007669"/>
    <property type="project" value="InterPro"/>
</dbReference>
<dbReference type="InterPro" id="IPR020892">
    <property type="entry name" value="Cyclophilin-type_PPIase_CS"/>
</dbReference>
<dbReference type="PANTHER" id="PTHR45625:SF4">
    <property type="entry name" value="PEPTIDYLPROLYL ISOMERASE DOMAIN AND WD REPEAT-CONTAINING PROTEIN 1"/>
    <property type="match status" value="1"/>
</dbReference>
<comment type="function">
    <text evidence="1 5">PPIases accelerate the folding of proteins. It catalyzes the cis-trans isomerization of proline imidic peptide bonds in oligopeptides.</text>
</comment>
<evidence type="ECO:0000256" key="5">
    <source>
        <dbReference type="RuleBase" id="RU363019"/>
    </source>
</evidence>
<dbReference type="InterPro" id="IPR002130">
    <property type="entry name" value="Cyclophilin-type_PPIase_dom"/>
</dbReference>
<evidence type="ECO:0000256" key="3">
    <source>
        <dbReference type="ARBA" id="ARBA00023110"/>
    </source>
</evidence>
<evidence type="ECO:0000259" key="6">
    <source>
        <dbReference type="PROSITE" id="PS50072"/>
    </source>
</evidence>
<dbReference type="InterPro" id="IPR044666">
    <property type="entry name" value="Cyclophilin_A-like"/>
</dbReference>
<dbReference type="PIRSF" id="PIRSF001467">
    <property type="entry name" value="Peptidylpro_ismrse"/>
    <property type="match status" value="1"/>
</dbReference>
<dbReference type="Pfam" id="PF00160">
    <property type="entry name" value="Pro_isomerase"/>
    <property type="match status" value="1"/>
</dbReference>
<reference evidence="7 8" key="1">
    <citation type="journal article" date="2016" name="Nat. Commun.">
        <title>Thousands of microbial genomes shed light on interconnected biogeochemical processes in an aquifer system.</title>
        <authorList>
            <person name="Anantharaman K."/>
            <person name="Brown C.T."/>
            <person name="Hug L.A."/>
            <person name="Sharon I."/>
            <person name="Castelle C.J."/>
            <person name="Probst A.J."/>
            <person name="Thomas B.C."/>
            <person name="Singh A."/>
            <person name="Wilkins M.J."/>
            <person name="Karaoz U."/>
            <person name="Brodie E.L."/>
            <person name="Williams K.H."/>
            <person name="Hubbard S.S."/>
            <person name="Banfield J.F."/>
        </authorList>
    </citation>
    <scope>NUCLEOTIDE SEQUENCE [LARGE SCALE GENOMIC DNA]</scope>
</reference>
<feature type="domain" description="PPIase cyclophilin-type" evidence="6">
    <location>
        <begin position="12"/>
        <end position="176"/>
    </location>
</feature>
<organism evidence="7 8">
    <name type="scientific">Candidatus Edwardsbacteria bacterium GWF2_54_11</name>
    <dbReference type="NCBI Taxonomy" id="1817851"/>
    <lineage>
        <taxon>Bacteria</taxon>
        <taxon>Candidatus Edwardsiibacteriota</taxon>
    </lineage>
</organism>
<protein>
    <recommendedName>
        <fullName evidence="5">Peptidyl-prolyl cis-trans isomerase</fullName>
        <shortName evidence="5">PPIase</shortName>
        <ecNumber evidence="5">5.2.1.8</ecNumber>
    </recommendedName>
</protein>
<dbReference type="AlphaFoldDB" id="A0A1F5R4E8"/>
<comment type="similarity">
    <text evidence="2 5">Belongs to the cyclophilin-type PPIase family.</text>
</comment>
<evidence type="ECO:0000256" key="4">
    <source>
        <dbReference type="ARBA" id="ARBA00023235"/>
    </source>
</evidence>
<comment type="catalytic activity">
    <reaction evidence="5">
        <text>[protein]-peptidylproline (omega=180) = [protein]-peptidylproline (omega=0)</text>
        <dbReference type="Rhea" id="RHEA:16237"/>
        <dbReference type="Rhea" id="RHEA-COMP:10747"/>
        <dbReference type="Rhea" id="RHEA-COMP:10748"/>
        <dbReference type="ChEBI" id="CHEBI:83833"/>
        <dbReference type="ChEBI" id="CHEBI:83834"/>
        <dbReference type="EC" id="5.2.1.8"/>
    </reaction>
</comment>
<dbReference type="InterPro" id="IPR029000">
    <property type="entry name" value="Cyclophilin-like_dom_sf"/>
</dbReference>
<dbReference type="PROSITE" id="PS50072">
    <property type="entry name" value="CSA_PPIASE_2"/>
    <property type="match status" value="1"/>
</dbReference>
<dbReference type="SUPFAM" id="SSF50891">
    <property type="entry name" value="Cyclophilin-like"/>
    <property type="match status" value="1"/>
</dbReference>
<keyword evidence="4 5" id="KW-0413">Isomerase</keyword>